<feature type="compositionally biased region" description="Basic and acidic residues" evidence="1">
    <location>
        <begin position="177"/>
        <end position="199"/>
    </location>
</feature>
<reference evidence="3" key="1">
    <citation type="submission" date="2021-01" db="EMBL/GenBank/DDBJ databases">
        <title>Modified the classification status of verrucomicrobia.</title>
        <authorList>
            <person name="Feng X."/>
        </authorList>
    </citation>
    <scope>NUCLEOTIDE SEQUENCE</scope>
    <source>
        <strain evidence="3">KCTC 22041</strain>
    </source>
</reference>
<feature type="compositionally biased region" description="Polar residues" evidence="1">
    <location>
        <begin position="204"/>
        <end position="220"/>
    </location>
</feature>
<dbReference type="RefSeq" id="WP_200269130.1">
    <property type="nucleotide sequence ID" value="NZ_JAENIJ010000008.1"/>
</dbReference>
<evidence type="ECO:0000313" key="3">
    <source>
        <dbReference type="EMBL" id="MBK1882214.1"/>
    </source>
</evidence>
<dbReference type="Gene3D" id="3.10.310.50">
    <property type="match status" value="1"/>
</dbReference>
<sequence length="220" mass="24690">MKCPRCVQQIHRAAESCPHCGFTLADADFAFGAEEVRLRRLTDAAGLIRRGDRARVEAALAKFSRSFPQLFFAVYTGSLGEVANIRQFGFWLLNRGAFEDVPVEIPNEAGILLTIDPESKAATITFGYLLDPYLDQADTFLSLSRAHAHWLEGKYADGIVRLVDHLAGVLKKRSRQARRDPERFEKKHQPAASKRDLIKKIRSGHQTSNSRPSKSQEVAR</sequence>
<feature type="region of interest" description="Disordered" evidence="1">
    <location>
        <begin position="174"/>
        <end position="220"/>
    </location>
</feature>
<dbReference type="InterPro" id="IPR007621">
    <property type="entry name" value="TPM_dom"/>
</dbReference>
<feature type="domain" description="TPM" evidence="2">
    <location>
        <begin position="42"/>
        <end position="167"/>
    </location>
</feature>
<gene>
    <name evidence="3" type="ORF">JIN85_07300</name>
</gene>
<dbReference type="AlphaFoldDB" id="A0A934VW77"/>
<keyword evidence="4" id="KW-1185">Reference proteome</keyword>
<evidence type="ECO:0000256" key="1">
    <source>
        <dbReference type="SAM" id="MobiDB-lite"/>
    </source>
</evidence>
<name>A0A934VW77_9BACT</name>
<comment type="caution">
    <text evidence="3">The sequence shown here is derived from an EMBL/GenBank/DDBJ whole genome shotgun (WGS) entry which is preliminary data.</text>
</comment>
<dbReference type="Proteomes" id="UP000603141">
    <property type="component" value="Unassembled WGS sequence"/>
</dbReference>
<accession>A0A934VW77</accession>
<organism evidence="3 4">
    <name type="scientific">Luteolibacter pohnpeiensis</name>
    <dbReference type="NCBI Taxonomy" id="454153"/>
    <lineage>
        <taxon>Bacteria</taxon>
        <taxon>Pseudomonadati</taxon>
        <taxon>Verrucomicrobiota</taxon>
        <taxon>Verrucomicrobiia</taxon>
        <taxon>Verrucomicrobiales</taxon>
        <taxon>Verrucomicrobiaceae</taxon>
        <taxon>Luteolibacter</taxon>
    </lineage>
</organism>
<evidence type="ECO:0000259" key="2">
    <source>
        <dbReference type="Pfam" id="PF04536"/>
    </source>
</evidence>
<protein>
    <recommendedName>
        <fullName evidence="2">TPM domain-containing protein</fullName>
    </recommendedName>
</protein>
<dbReference type="Pfam" id="PF04536">
    <property type="entry name" value="TPM_phosphatase"/>
    <property type="match status" value="1"/>
</dbReference>
<proteinExistence type="predicted"/>
<dbReference type="EMBL" id="JAENIJ010000008">
    <property type="protein sequence ID" value="MBK1882214.1"/>
    <property type="molecule type" value="Genomic_DNA"/>
</dbReference>
<evidence type="ECO:0000313" key="4">
    <source>
        <dbReference type="Proteomes" id="UP000603141"/>
    </source>
</evidence>